<evidence type="ECO:0000313" key="2">
    <source>
        <dbReference type="Proteomes" id="UP000242015"/>
    </source>
</evidence>
<reference evidence="1 2" key="1">
    <citation type="submission" date="2017-04" db="EMBL/GenBank/DDBJ databases">
        <title>Novel microbial lineages endemic to geothermal iron-oxide mats fill important gaps in the evolutionary history of Archaea.</title>
        <authorList>
            <person name="Jay Z.J."/>
            <person name="Beam J.P."/>
            <person name="Dlakic M."/>
            <person name="Rusch D.B."/>
            <person name="Kozubal M.A."/>
            <person name="Inskeep W.P."/>
        </authorList>
    </citation>
    <scope>NUCLEOTIDE SEQUENCE [LARGE SCALE GENOMIC DNA]</scope>
    <source>
        <strain evidence="1">BE_D</strain>
    </source>
</reference>
<name>A0A2R6CB99_9ARCH</name>
<proteinExistence type="predicted"/>
<accession>A0A2R6CB99</accession>
<comment type="caution">
    <text evidence="1">The sequence shown here is derived from an EMBL/GenBank/DDBJ whole genome shotgun (WGS) entry which is preliminary data.</text>
</comment>
<organism evidence="1 2">
    <name type="scientific">Candidatus Marsarchaeota G2 archaeon BE_D</name>
    <dbReference type="NCBI Taxonomy" id="1978158"/>
    <lineage>
        <taxon>Archaea</taxon>
        <taxon>Candidatus Marsarchaeota</taxon>
        <taxon>Candidatus Marsarchaeota group 2</taxon>
    </lineage>
</organism>
<dbReference type="EMBL" id="NEXF01000128">
    <property type="protein sequence ID" value="PSO08163.1"/>
    <property type="molecule type" value="Genomic_DNA"/>
</dbReference>
<protein>
    <submittedName>
        <fullName evidence="1">Uncharacterized protein</fullName>
    </submittedName>
</protein>
<evidence type="ECO:0000313" key="1">
    <source>
        <dbReference type="EMBL" id="PSO08163.1"/>
    </source>
</evidence>
<dbReference type="AlphaFoldDB" id="A0A2R6CB99"/>
<dbReference type="Proteomes" id="UP000242015">
    <property type="component" value="Unassembled WGS sequence"/>
</dbReference>
<gene>
    <name evidence="1" type="ORF">B9Q04_07025</name>
</gene>
<sequence length="68" mass="8191">MEVWRHLGYKHTWGRILTTRVEAYYYRAYYSNTAAGVLKTQLQTACKLYNTLSRAEKEEYEKKRAHDE</sequence>